<name>A0A0E9TC53_ANGAN</name>
<reference evidence="1" key="1">
    <citation type="submission" date="2014-11" db="EMBL/GenBank/DDBJ databases">
        <authorList>
            <person name="Amaro Gonzalez C."/>
        </authorList>
    </citation>
    <scope>NUCLEOTIDE SEQUENCE</scope>
</reference>
<protein>
    <submittedName>
        <fullName evidence="1">Uncharacterized protein</fullName>
    </submittedName>
</protein>
<reference evidence="1" key="2">
    <citation type="journal article" date="2015" name="Fish Shellfish Immunol.">
        <title>Early steps in the European eel (Anguilla anguilla)-Vibrio vulnificus interaction in the gills: Role of the RtxA13 toxin.</title>
        <authorList>
            <person name="Callol A."/>
            <person name="Pajuelo D."/>
            <person name="Ebbesson L."/>
            <person name="Teles M."/>
            <person name="MacKenzie S."/>
            <person name="Amaro C."/>
        </authorList>
    </citation>
    <scope>NUCLEOTIDE SEQUENCE</scope>
</reference>
<sequence>MNSSSDLLTSPEQILNIRLMHLYVAC</sequence>
<proteinExistence type="predicted"/>
<accession>A0A0E9TC53</accession>
<evidence type="ECO:0000313" key="1">
    <source>
        <dbReference type="EMBL" id="JAH50480.1"/>
    </source>
</evidence>
<dbReference type="AlphaFoldDB" id="A0A0E9TC53"/>
<organism evidence="1">
    <name type="scientific">Anguilla anguilla</name>
    <name type="common">European freshwater eel</name>
    <name type="synonym">Muraena anguilla</name>
    <dbReference type="NCBI Taxonomy" id="7936"/>
    <lineage>
        <taxon>Eukaryota</taxon>
        <taxon>Metazoa</taxon>
        <taxon>Chordata</taxon>
        <taxon>Craniata</taxon>
        <taxon>Vertebrata</taxon>
        <taxon>Euteleostomi</taxon>
        <taxon>Actinopterygii</taxon>
        <taxon>Neopterygii</taxon>
        <taxon>Teleostei</taxon>
        <taxon>Anguilliformes</taxon>
        <taxon>Anguillidae</taxon>
        <taxon>Anguilla</taxon>
    </lineage>
</organism>
<dbReference type="EMBL" id="GBXM01058097">
    <property type="protein sequence ID" value="JAH50480.1"/>
    <property type="molecule type" value="Transcribed_RNA"/>
</dbReference>